<dbReference type="SUPFAM" id="SSF53756">
    <property type="entry name" value="UDP-Glycosyltransferase/glycogen phosphorylase"/>
    <property type="match status" value="1"/>
</dbReference>
<feature type="domain" description="Glycosyl transferase family 1" evidence="1">
    <location>
        <begin position="213"/>
        <end position="359"/>
    </location>
</feature>
<dbReference type="Gene3D" id="3.40.50.2000">
    <property type="entry name" value="Glycogen Phosphorylase B"/>
    <property type="match status" value="2"/>
</dbReference>
<reference evidence="3" key="1">
    <citation type="submission" date="2015-08" db="EMBL/GenBank/DDBJ databases">
        <title>Partial sequence of psychrophilic Colwellia sp.</title>
        <authorList>
            <person name="Pankowski J.A."/>
            <person name="Leong J.S."/>
            <person name="Nano F.E."/>
        </authorList>
    </citation>
    <scope>NUCLEOTIDE SEQUENCE</scope>
    <source>
        <strain evidence="3">C1</strain>
    </source>
</reference>
<dbReference type="EMBL" id="KT428294">
    <property type="protein sequence ID" value="ALK44154.1"/>
    <property type="molecule type" value="Genomic_DNA"/>
</dbReference>
<dbReference type="InterPro" id="IPR028098">
    <property type="entry name" value="Glyco_trans_4-like_N"/>
</dbReference>
<evidence type="ECO:0000259" key="2">
    <source>
        <dbReference type="Pfam" id="PF13439"/>
    </source>
</evidence>
<organism evidence="3">
    <name type="scientific">Colwellia sp. C1</name>
    <dbReference type="NCBI Taxonomy" id="1737566"/>
    <lineage>
        <taxon>Bacteria</taxon>
        <taxon>Pseudomonadati</taxon>
        <taxon>Pseudomonadota</taxon>
        <taxon>Gammaproteobacteria</taxon>
        <taxon>Alteromonadales</taxon>
        <taxon>Colwelliaceae</taxon>
        <taxon>Colwellia</taxon>
    </lineage>
</organism>
<dbReference type="InterPro" id="IPR050194">
    <property type="entry name" value="Glycosyltransferase_grp1"/>
</dbReference>
<dbReference type="Pfam" id="PF00534">
    <property type="entry name" value="Glycos_transf_1"/>
    <property type="match status" value="1"/>
</dbReference>
<dbReference type="Pfam" id="PF13439">
    <property type="entry name" value="Glyco_transf_4"/>
    <property type="match status" value="1"/>
</dbReference>
<dbReference type="PANTHER" id="PTHR45947">
    <property type="entry name" value="SULFOQUINOVOSYL TRANSFERASE SQD2"/>
    <property type="match status" value="1"/>
</dbReference>
<evidence type="ECO:0000313" key="3">
    <source>
        <dbReference type="EMBL" id="ALK44154.1"/>
    </source>
</evidence>
<proteinExistence type="predicted"/>
<evidence type="ECO:0000259" key="1">
    <source>
        <dbReference type="Pfam" id="PF00534"/>
    </source>
</evidence>
<accession>A0A0P0L7E5</accession>
<protein>
    <submittedName>
        <fullName evidence="3">Glycosyltransferase</fullName>
    </submittedName>
</protein>
<keyword evidence="3" id="KW-0808">Transferase</keyword>
<dbReference type="PANTHER" id="PTHR45947:SF3">
    <property type="entry name" value="SULFOQUINOVOSYL TRANSFERASE SQD2"/>
    <property type="match status" value="1"/>
</dbReference>
<feature type="domain" description="Glycosyltransferase subfamily 4-like N-terminal" evidence="2">
    <location>
        <begin position="112"/>
        <end position="200"/>
    </location>
</feature>
<name>A0A0P0L7E5_9GAMM</name>
<dbReference type="InterPro" id="IPR001296">
    <property type="entry name" value="Glyco_trans_1"/>
</dbReference>
<sequence>MKIAIIVSGWPSIYRPNSMPFFYEQVGAIAKDESIKIDVYIPFSITHYLKPRNIIKFFMGEFESFCSLSKDNVKLIPVPYVNLPKVLGFQNILDQLKVNTVCKSFGRKTKLKGSYDFVHCHFFSSAIIGCEINKRFGTPYLITEHASDLKLGMGSYKTGFINNVYGNAKKVIAVGEYLREQLLSTIESIDQVELIPNGIDGAKFKLAKGAKVEIKLIFIGHLIPRKGILELLVAFKEIKNKYEKVSLTIIGEGELRDQVEQYVSTEKIESCVELMGALNNENVALELSRHHLLVLPSDKESFGVVVIEAGACGLPVVARKSGGPEYIIDDSSLGEIYDGTNSSLVNSIDTVLNKIKLYKHQHIRDITLSKYDWSIVAKKIISLYKQMINN</sequence>
<dbReference type="AlphaFoldDB" id="A0A0P0L7E5"/>
<dbReference type="GO" id="GO:0016757">
    <property type="term" value="F:glycosyltransferase activity"/>
    <property type="evidence" value="ECO:0007669"/>
    <property type="project" value="InterPro"/>
</dbReference>